<accession>A0A4Z1DZP1</accession>
<dbReference type="PANTHER" id="PTHR23308">
    <property type="entry name" value="NUCLEAR INHIBITOR OF PROTEIN PHOSPHATASE-1"/>
    <property type="match status" value="1"/>
</dbReference>
<dbReference type="SUPFAM" id="SSF49879">
    <property type="entry name" value="SMAD/FHA domain"/>
    <property type="match status" value="1"/>
</dbReference>
<name>A0A4Z1DZP1_9MICO</name>
<dbReference type="AlphaFoldDB" id="A0A4Z1DZP1"/>
<gene>
    <name evidence="4" type="ORF">SERN_1068</name>
</gene>
<feature type="domain" description="FHA" evidence="3">
    <location>
        <begin position="91"/>
        <end position="140"/>
    </location>
</feature>
<evidence type="ECO:0000259" key="3">
    <source>
        <dbReference type="PROSITE" id="PS50006"/>
    </source>
</evidence>
<dbReference type="InterPro" id="IPR050923">
    <property type="entry name" value="Cell_Proc_Reg/RNA_Proc"/>
</dbReference>
<evidence type="ECO:0000256" key="1">
    <source>
        <dbReference type="ARBA" id="ARBA00022553"/>
    </source>
</evidence>
<dbReference type="Gene3D" id="2.60.200.20">
    <property type="match status" value="1"/>
</dbReference>
<proteinExistence type="predicted"/>
<comment type="caution">
    <text evidence="4">The sequence shown here is derived from an EMBL/GenBank/DDBJ whole genome shotgun (WGS) entry which is preliminary data.</text>
</comment>
<feature type="region of interest" description="Disordered" evidence="2">
    <location>
        <begin position="43"/>
        <end position="68"/>
    </location>
</feature>
<evidence type="ECO:0000313" key="4">
    <source>
        <dbReference type="EMBL" id="TGO05064.1"/>
    </source>
</evidence>
<organism evidence="4 5">
    <name type="scientific">Serinibacter arcticus</name>
    <dbReference type="NCBI Taxonomy" id="1655435"/>
    <lineage>
        <taxon>Bacteria</taxon>
        <taxon>Bacillati</taxon>
        <taxon>Actinomycetota</taxon>
        <taxon>Actinomycetes</taxon>
        <taxon>Micrococcales</taxon>
        <taxon>Beutenbergiaceae</taxon>
        <taxon>Serinibacter</taxon>
    </lineage>
</organism>
<protein>
    <recommendedName>
        <fullName evidence="3">FHA domain-containing protein</fullName>
    </recommendedName>
</protein>
<dbReference type="Proteomes" id="UP000297318">
    <property type="component" value="Unassembled WGS sequence"/>
</dbReference>
<evidence type="ECO:0000313" key="5">
    <source>
        <dbReference type="Proteomes" id="UP000297318"/>
    </source>
</evidence>
<keyword evidence="5" id="KW-1185">Reference proteome</keyword>
<dbReference type="PROSITE" id="PS50006">
    <property type="entry name" value="FHA_DOMAIN"/>
    <property type="match status" value="1"/>
</dbReference>
<dbReference type="InterPro" id="IPR000253">
    <property type="entry name" value="FHA_dom"/>
</dbReference>
<dbReference type="Pfam" id="PF00498">
    <property type="entry name" value="FHA"/>
    <property type="match status" value="1"/>
</dbReference>
<dbReference type="SMART" id="SM00240">
    <property type="entry name" value="FHA"/>
    <property type="match status" value="1"/>
</dbReference>
<dbReference type="InterPro" id="IPR008984">
    <property type="entry name" value="SMAD_FHA_dom_sf"/>
</dbReference>
<evidence type="ECO:0000256" key="2">
    <source>
        <dbReference type="SAM" id="MobiDB-lite"/>
    </source>
</evidence>
<dbReference type="EMBL" id="RHPJ01000002">
    <property type="protein sequence ID" value="TGO05064.1"/>
    <property type="molecule type" value="Genomic_DNA"/>
</dbReference>
<sequence>MSELVLTVLRLSFLVLIWLLVLSCLRTLRSDIYGTRVGARAGSRRRLGRPSDAPLDDGGTSPAPQRSGPVTLVVLAGPLAGTTLNLHSSAVLIGRAPSCTLVLDDDYASGRHARIFPHDGRWFVEDLGSTNGSWLGDHRVGEPEPMDPGLQLKIGQTVIELRK</sequence>
<dbReference type="RefSeq" id="WP_135849124.1">
    <property type="nucleotide sequence ID" value="NZ_RHPJ01000002.1"/>
</dbReference>
<dbReference type="OrthoDB" id="277520at2"/>
<reference evidence="4 5" key="1">
    <citation type="submission" date="2018-11" db="EMBL/GenBank/DDBJ databases">
        <title>Complete genome sequencing of the Actinobacteria Serinibacter sp. K3-2.</title>
        <authorList>
            <person name="Rakitin A.L."/>
            <person name="Beletsky A.V."/>
            <person name="Mardanov A.V."/>
            <person name="Ravin N.V."/>
            <person name="Gromova A.S."/>
            <person name="Filippova S.N."/>
            <person name="Gal'Chenko V.F."/>
        </authorList>
    </citation>
    <scope>NUCLEOTIDE SEQUENCE [LARGE SCALE GENOMIC DNA]</scope>
    <source>
        <strain evidence="4 5">K3-2</strain>
    </source>
</reference>
<keyword evidence="1" id="KW-0597">Phosphoprotein</keyword>